<name>A0A9P5D796_9HYPO</name>
<proteinExistence type="predicted"/>
<dbReference type="Pfam" id="PF25542">
    <property type="entry name" value="zf-CCCH_12"/>
    <property type="match status" value="1"/>
</dbReference>
<dbReference type="GO" id="GO:0008270">
    <property type="term" value="F:zinc ion binding"/>
    <property type="evidence" value="ECO:0007669"/>
    <property type="project" value="UniProtKB-KW"/>
</dbReference>
<dbReference type="Pfam" id="PF25540">
    <property type="entry name" value="DUF7923"/>
    <property type="match status" value="1"/>
</dbReference>
<feature type="compositionally biased region" description="Polar residues" evidence="2">
    <location>
        <begin position="259"/>
        <end position="268"/>
    </location>
</feature>
<dbReference type="EMBL" id="JAANYQ010000001">
    <property type="protein sequence ID" value="KAF4126406.1"/>
    <property type="molecule type" value="Genomic_DNA"/>
</dbReference>
<dbReference type="Proteomes" id="UP000749293">
    <property type="component" value="Unassembled WGS sequence"/>
</dbReference>
<evidence type="ECO:0000256" key="2">
    <source>
        <dbReference type="SAM" id="MobiDB-lite"/>
    </source>
</evidence>
<dbReference type="AlphaFoldDB" id="A0A9P5D796"/>
<evidence type="ECO:0000259" key="3">
    <source>
        <dbReference type="PROSITE" id="PS50103"/>
    </source>
</evidence>
<accession>A0A9P5D796</accession>
<organism evidence="4 5">
    <name type="scientific">Geosmithia morbida</name>
    <dbReference type="NCBI Taxonomy" id="1094350"/>
    <lineage>
        <taxon>Eukaryota</taxon>
        <taxon>Fungi</taxon>
        <taxon>Dikarya</taxon>
        <taxon>Ascomycota</taxon>
        <taxon>Pezizomycotina</taxon>
        <taxon>Sordariomycetes</taxon>
        <taxon>Hypocreomycetidae</taxon>
        <taxon>Hypocreales</taxon>
        <taxon>Bionectriaceae</taxon>
        <taxon>Geosmithia</taxon>
    </lineage>
</organism>
<feature type="domain" description="C3H1-type" evidence="3">
    <location>
        <begin position="359"/>
        <end position="387"/>
    </location>
</feature>
<keyword evidence="1" id="KW-0479">Metal-binding</keyword>
<sequence>DLILYLEHVETTLTAENSRLIKEIEDTRLDLSDAVKSRRELQKTVDMYAKDIERINENHTLFKNRNPYITVLIDGDGLIFQDQYVRQGVEGGKRAAYALRAAVADQCGIMAQDMEISAKIIANLGGLSKAMVRDGVIDSVTDLRGFSQGFSQAMASFDFIDVGWGKERADTKIKGVSHDSGYAPFLDEILRDETTRLRVTVIQGVPAARALIETGVNVFEIGSDLFRREKLFERTSTTATDDNNNAAVAPAATATSLTITTPLGSTPSEAPKLPGVSQAQAQASAARVPSPLPGVDTTKASSRAASPPPRLTVALPPRQQQAGRQKAQQQQQQPKWNPGPRGLDRPIDVNPVVVEAIKKRKEKLCKNHFLRPPCVSGSECVFVHKYNATDEELDAIAVLTRLNPCSFLQDCDADDCIYGHHCPSMKNLTCTHPHCRFPVDSHPPGTKFKNPYIKQN</sequence>
<evidence type="ECO:0000256" key="1">
    <source>
        <dbReference type="PROSITE-ProRule" id="PRU00723"/>
    </source>
</evidence>
<gene>
    <name evidence="4" type="ORF">GMORB2_0142</name>
</gene>
<comment type="caution">
    <text evidence="4">The sequence shown here is derived from an EMBL/GenBank/DDBJ whole genome shotgun (WGS) entry which is preliminary data.</text>
</comment>
<reference evidence="4" key="1">
    <citation type="submission" date="2020-03" db="EMBL/GenBank/DDBJ databases">
        <title>Site-based positive gene gene selection in Geosmithia morbida across the United States reveals a broad range of putative effectors and factors for local host and environmental adapation.</title>
        <authorList>
            <person name="Onufrak A."/>
            <person name="Murdoch R.W."/>
            <person name="Gazis R."/>
            <person name="Huff M."/>
            <person name="Staton M."/>
            <person name="Klingeman W."/>
            <person name="Hadziabdic D."/>
        </authorList>
    </citation>
    <scope>NUCLEOTIDE SEQUENCE</scope>
    <source>
        <strain evidence="4">1262</strain>
    </source>
</reference>
<feature type="compositionally biased region" description="Low complexity" evidence="2">
    <location>
        <begin position="317"/>
        <end position="335"/>
    </location>
</feature>
<dbReference type="RefSeq" id="XP_035325058.1">
    <property type="nucleotide sequence ID" value="XM_035462128.1"/>
</dbReference>
<dbReference type="InterPro" id="IPR057654">
    <property type="entry name" value="Znf-CCCH_tandem"/>
</dbReference>
<protein>
    <submittedName>
        <fullName evidence="4">Zinc finger protein</fullName>
    </submittedName>
</protein>
<dbReference type="GeneID" id="55966372"/>
<feature type="non-terminal residue" evidence="4">
    <location>
        <position position="1"/>
    </location>
</feature>
<dbReference type="InterPro" id="IPR000571">
    <property type="entry name" value="Znf_CCCH"/>
</dbReference>
<dbReference type="OrthoDB" id="3512845at2759"/>
<evidence type="ECO:0000313" key="4">
    <source>
        <dbReference type="EMBL" id="KAF4126406.1"/>
    </source>
</evidence>
<dbReference type="Pfam" id="PF25543">
    <property type="entry name" value="zf-CCCH_tandem"/>
    <property type="match status" value="1"/>
</dbReference>
<dbReference type="Gene3D" id="4.10.1000.10">
    <property type="entry name" value="Zinc finger, CCCH-type"/>
    <property type="match status" value="1"/>
</dbReference>
<evidence type="ECO:0000313" key="5">
    <source>
        <dbReference type="Proteomes" id="UP000749293"/>
    </source>
</evidence>
<dbReference type="PANTHER" id="PTHR37543:SF1">
    <property type="entry name" value="CCCH ZINC FINGER DNA BINDING PROTEIN (AFU_ORTHOLOGUE AFUA_5G12760)"/>
    <property type="match status" value="1"/>
</dbReference>
<dbReference type="PROSITE" id="PS50103">
    <property type="entry name" value="ZF_C3H1"/>
    <property type="match status" value="1"/>
</dbReference>
<feature type="region of interest" description="Disordered" evidence="2">
    <location>
        <begin position="259"/>
        <end position="347"/>
    </location>
</feature>
<dbReference type="InterPro" id="IPR057683">
    <property type="entry name" value="DUF7923"/>
</dbReference>
<feature type="compositionally biased region" description="Low complexity" evidence="2">
    <location>
        <begin position="277"/>
        <end position="286"/>
    </location>
</feature>
<keyword evidence="1" id="KW-0863">Zinc-finger</keyword>
<feature type="zinc finger region" description="C3H1-type" evidence="1">
    <location>
        <begin position="359"/>
        <end position="387"/>
    </location>
</feature>
<dbReference type="PANTHER" id="PTHR37543">
    <property type="entry name" value="CCCH ZINC FINGER DNA BINDING PROTEIN (AFU_ORTHOLOGUE AFUA_5G12760)"/>
    <property type="match status" value="1"/>
</dbReference>
<keyword evidence="1" id="KW-0862">Zinc</keyword>
<keyword evidence="5" id="KW-1185">Reference proteome</keyword>